<dbReference type="SUPFAM" id="SSF46785">
    <property type="entry name" value="Winged helix' DNA-binding domain"/>
    <property type="match status" value="1"/>
</dbReference>
<reference evidence="7 8" key="1">
    <citation type="submission" date="2015-09" db="EMBL/GenBank/DDBJ databases">
        <title>Genome sequencing project for genomic taxonomy and phylogenomics of Bacillus-like bacteria.</title>
        <authorList>
            <person name="Liu B."/>
            <person name="Wang J."/>
            <person name="Zhu Y."/>
            <person name="Liu G."/>
            <person name="Chen Q."/>
            <person name="Chen Z."/>
            <person name="Lan J."/>
            <person name="Che J."/>
            <person name="Ge C."/>
            <person name="Shi H."/>
            <person name="Pan Z."/>
            <person name="Liu X."/>
        </authorList>
    </citation>
    <scope>NUCLEOTIDE SEQUENCE [LARGE SCALE GENOMIC DNA]</scope>
    <source>
        <strain evidence="7 8">FJAT-18043</strain>
    </source>
</reference>
<feature type="domain" description="Cyclic nucleotide-binding" evidence="5">
    <location>
        <begin position="23"/>
        <end position="128"/>
    </location>
</feature>
<evidence type="ECO:0000259" key="6">
    <source>
        <dbReference type="PROSITE" id="PS51063"/>
    </source>
</evidence>
<dbReference type="EMBL" id="LJIX01000006">
    <property type="protein sequence ID" value="KQL21188.1"/>
    <property type="molecule type" value="Genomic_DNA"/>
</dbReference>
<dbReference type="GO" id="GO:0003677">
    <property type="term" value="F:DNA binding"/>
    <property type="evidence" value="ECO:0007669"/>
    <property type="project" value="UniProtKB-KW"/>
</dbReference>
<dbReference type="Pfam" id="PF00027">
    <property type="entry name" value="cNMP_binding"/>
    <property type="match status" value="1"/>
</dbReference>
<dbReference type="GO" id="GO:0003700">
    <property type="term" value="F:DNA-binding transcription factor activity"/>
    <property type="evidence" value="ECO:0007669"/>
    <property type="project" value="TreeGrafter"/>
</dbReference>
<keyword evidence="1" id="KW-0805">Transcription regulation</keyword>
<proteinExistence type="predicted"/>
<evidence type="ECO:0000313" key="7">
    <source>
        <dbReference type="EMBL" id="KQL21188.1"/>
    </source>
</evidence>
<comment type="caution">
    <text evidence="7">The sequence shown here is derived from an EMBL/GenBank/DDBJ whole genome shotgun (WGS) entry which is preliminary data.</text>
</comment>
<dbReference type="Proteomes" id="UP000050996">
    <property type="component" value="Unassembled WGS sequence"/>
</dbReference>
<dbReference type="InterPro" id="IPR012318">
    <property type="entry name" value="HTH_CRP"/>
</dbReference>
<dbReference type="PANTHER" id="PTHR24567">
    <property type="entry name" value="CRP FAMILY TRANSCRIPTIONAL REGULATORY PROTEIN"/>
    <property type="match status" value="1"/>
</dbReference>
<dbReference type="Pfam" id="PF13545">
    <property type="entry name" value="HTH_Crp_2"/>
    <property type="match status" value="1"/>
</dbReference>
<dbReference type="SUPFAM" id="SSF51206">
    <property type="entry name" value="cAMP-binding domain-like"/>
    <property type="match status" value="1"/>
</dbReference>
<dbReference type="InterPro" id="IPR036388">
    <property type="entry name" value="WH-like_DNA-bd_sf"/>
</dbReference>
<protein>
    <recommendedName>
        <fullName evidence="9">Transcriptional regulator</fullName>
    </recommendedName>
</protein>
<evidence type="ECO:0008006" key="9">
    <source>
        <dbReference type="Google" id="ProtNLM"/>
    </source>
</evidence>
<organism evidence="7 8">
    <name type="scientific">Cytobacillus solani</name>
    <dbReference type="NCBI Taxonomy" id="1637975"/>
    <lineage>
        <taxon>Bacteria</taxon>
        <taxon>Bacillati</taxon>
        <taxon>Bacillota</taxon>
        <taxon>Bacilli</taxon>
        <taxon>Bacillales</taxon>
        <taxon>Bacillaceae</taxon>
        <taxon>Cytobacillus</taxon>
    </lineage>
</organism>
<evidence type="ECO:0000256" key="4">
    <source>
        <dbReference type="ARBA" id="ARBA00023163"/>
    </source>
</evidence>
<feature type="domain" description="HTH crp-type" evidence="6">
    <location>
        <begin position="142"/>
        <end position="210"/>
    </location>
</feature>
<gene>
    <name evidence="7" type="ORF">AN957_23190</name>
</gene>
<dbReference type="PROSITE" id="PS50042">
    <property type="entry name" value="CNMP_BINDING_3"/>
    <property type="match status" value="1"/>
</dbReference>
<dbReference type="Gene3D" id="1.10.10.10">
    <property type="entry name" value="Winged helix-like DNA-binding domain superfamily/Winged helix DNA-binding domain"/>
    <property type="match status" value="1"/>
</dbReference>
<dbReference type="InterPro" id="IPR050397">
    <property type="entry name" value="Env_Response_Regulators"/>
</dbReference>
<dbReference type="Gene3D" id="2.60.120.10">
    <property type="entry name" value="Jelly Rolls"/>
    <property type="match status" value="1"/>
</dbReference>
<dbReference type="STRING" id="1637975.AN957_23190"/>
<evidence type="ECO:0000313" key="8">
    <source>
        <dbReference type="Proteomes" id="UP000050996"/>
    </source>
</evidence>
<name>A0A0Q3SNK8_9BACI</name>
<evidence type="ECO:0000256" key="1">
    <source>
        <dbReference type="ARBA" id="ARBA00023015"/>
    </source>
</evidence>
<dbReference type="InterPro" id="IPR036390">
    <property type="entry name" value="WH_DNA-bd_sf"/>
</dbReference>
<dbReference type="PANTHER" id="PTHR24567:SF26">
    <property type="entry name" value="REGULATORY PROTEIN YEIL"/>
    <property type="match status" value="1"/>
</dbReference>
<evidence type="ECO:0000256" key="3">
    <source>
        <dbReference type="ARBA" id="ARBA00023159"/>
    </source>
</evidence>
<dbReference type="InterPro" id="IPR018490">
    <property type="entry name" value="cNMP-bd_dom_sf"/>
</dbReference>
<keyword evidence="4" id="KW-0804">Transcription</keyword>
<keyword evidence="2" id="KW-0238">DNA-binding</keyword>
<evidence type="ECO:0000259" key="5">
    <source>
        <dbReference type="PROSITE" id="PS50042"/>
    </source>
</evidence>
<keyword evidence="8" id="KW-1185">Reference proteome</keyword>
<dbReference type="GO" id="GO:0005829">
    <property type="term" value="C:cytosol"/>
    <property type="evidence" value="ECO:0007669"/>
    <property type="project" value="TreeGrafter"/>
</dbReference>
<evidence type="ECO:0000256" key="2">
    <source>
        <dbReference type="ARBA" id="ARBA00023125"/>
    </source>
</evidence>
<dbReference type="CDD" id="cd00038">
    <property type="entry name" value="CAP_ED"/>
    <property type="match status" value="1"/>
</dbReference>
<dbReference type="RefSeq" id="WP_053477681.1">
    <property type="nucleotide sequence ID" value="NZ_CP085712.1"/>
</dbReference>
<dbReference type="InterPro" id="IPR014710">
    <property type="entry name" value="RmlC-like_jellyroll"/>
</dbReference>
<sequence length="222" mass="25601">MKTAVQQFKNIYQYSLSEKDQIAIQVLSFKKDESILTVGEKVKGIYFLINGSYYVTSPEINGKELLLRRCTPPSILGDIEIFQHCDIQSNCHATEACTFIFVPTELYEQSLKKDPAFTELLLKELTFKLKTCTTLSRVNALSSVSIKLAAYLCTTHTENTYDGYLIVENNHHIANLIGTTNRHVNRVLKRWEDEKIIERNNEKIKILDFERLSIVAEDIRYK</sequence>
<dbReference type="PATRIC" id="fig|1637975.4.peg.4640"/>
<keyword evidence="3" id="KW-0010">Activator</keyword>
<dbReference type="AlphaFoldDB" id="A0A0Q3SNK8"/>
<dbReference type="PROSITE" id="PS51063">
    <property type="entry name" value="HTH_CRP_2"/>
    <property type="match status" value="1"/>
</dbReference>
<accession>A0A0Q3SNK8</accession>
<dbReference type="InterPro" id="IPR000595">
    <property type="entry name" value="cNMP-bd_dom"/>
</dbReference>